<feature type="region of interest" description="Disordered" evidence="1">
    <location>
        <begin position="130"/>
        <end position="152"/>
    </location>
</feature>
<feature type="non-terminal residue" evidence="2">
    <location>
        <position position="1"/>
    </location>
</feature>
<reference evidence="2" key="1">
    <citation type="journal article" date="2019" name="Sci. Rep.">
        <title>Draft genome of Tanacetum cinerariifolium, the natural source of mosquito coil.</title>
        <authorList>
            <person name="Yamashiro T."/>
            <person name="Shiraishi A."/>
            <person name="Satake H."/>
            <person name="Nakayama K."/>
        </authorList>
    </citation>
    <scope>NUCLEOTIDE SEQUENCE</scope>
</reference>
<gene>
    <name evidence="2" type="ORF">Tci_860182</name>
</gene>
<feature type="compositionally biased region" description="Polar residues" evidence="1">
    <location>
        <begin position="136"/>
        <end position="150"/>
    </location>
</feature>
<evidence type="ECO:0000313" key="2">
    <source>
        <dbReference type="EMBL" id="GFC88212.1"/>
    </source>
</evidence>
<comment type="caution">
    <text evidence="2">The sequence shown here is derived from an EMBL/GenBank/DDBJ whole genome shotgun (WGS) entry which is preliminary data.</text>
</comment>
<dbReference type="EMBL" id="BKCJ011114370">
    <property type="protein sequence ID" value="GFC88212.1"/>
    <property type="molecule type" value="Genomic_DNA"/>
</dbReference>
<dbReference type="AlphaFoldDB" id="A0A699RVA3"/>
<protein>
    <submittedName>
        <fullName evidence="2">Uncharacterized protein</fullName>
    </submittedName>
</protein>
<sequence>ATLKSLGLGPSAIQATIDETPYIITKDLVRSQLQLADDGGIDDFPIAKIYSGMDNLGTKSGSWDQFGSPLAVALFVYLTGDNLTGLATFLREWLHFKGHPMPLLPAMLLQAQVGEGVGVAAQAFLQHMPSHDQPQDHLSTPPRQQTSNPNALVFEHV</sequence>
<evidence type="ECO:0000256" key="1">
    <source>
        <dbReference type="SAM" id="MobiDB-lite"/>
    </source>
</evidence>
<name>A0A699RVA3_TANCI</name>
<organism evidence="2">
    <name type="scientific">Tanacetum cinerariifolium</name>
    <name type="common">Dalmatian daisy</name>
    <name type="synonym">Chrysanthemum cinerariifolium</name>
    <dbReference type="NCBI Taxonomy" id="118510"/>
    <lineage>
        <taxon>Eukaryota</taxon>
        <taxon>Viridiplantae</taxon>
        <taxon>Streptophyta</taxon>
        <taxon>Embryophyta</taxon>
        <taxon>Tracheophyta</taxon>
        <taxon>Spermatophyta</taxon>
        <taxon>Magnoliopsida</taxon>
        <taxon>eudicotyledons</taxon>
        <taxon>Gunneridae</taxon>
        <taxon>Pentapetalae</taxon>
        <taxon>asterids</taxon>
        <taxon>campanulids</taxon>
        <taxon>Asterales</taxon>
        <taxon>Asteraceae</taxon>
        <taxon>Asteroideae</taxon>
        <taxon>Anthemideae</taxon>
        <taxon>Anthemidinae</taxon>
        <taxon>Tanacetum</taxon>
    </lineage>
</organism>
<proteinExistence type="predicted"/>
<accession>A0A699RVA3</accession>